<evidence type="ECO:0000259" key="3">
    <source>
        <dbReference type="Pfam" id="PF05569"/>
    </source>
</evidence>
<keyword evidence="2" id="KW-0472">Membrane</keyword>
<dbReference type="Pfam" id="PF05569">
    <property type="entry name" value="Peptidase_M56"/>
    <property type="match status" value="1"/>
</dbReference>
<evidence type="ECO:0000256" key="1">
    <source>
        <dbReference type="SAM" id="MobiDB-lite"/>
    </source>
</evidence>
<feature type="transmembrane region" description="Helical" evidence="2">
    <location>
        <begin position="301"/>
        <end position="321"/>
    </location>
</feature>
<proteinExistence type="predicted"/>
<feature type="transmembrane region" description="Helical" evidence="2">
    <location>
        <begin position="17"/>
        <end position="35"/>
    </location>
</feature>
<dbReference type="InterPro" id="IPR008756">
    <property type="entry name" value="Peptidase_M56"/>
</dbReference>
<evidence type="ECO:0000313" key="5">
    <source>
        <dbReference type="Proteomes" id="UP000245647"/>
    </source>
</evidence>
<name>A0A2U2PJS4_9SPHI</name>
<dbReference type="AlphaFoldDB" id="A0A2U2PJS4"/>
<feature type="domain" description="Peptidase M56" evidence="3">
    <location>
        <begin position="100"/>
        <end position="290"/>
    </location>
</feature>
<feature type="region of interest" description="Disordered" evidence="1">
    <location>
        <begin position="529"/>
        <end position="555"/>
    </location>
</feature>
<evidence type="ECO:0000313" key="4">
    <source>
        <dbReference type="EMBL" id="PWG81656.1"/>
    </source>
</evidence>
<feature type="transmembrane region" description="Helical" evidence="2">
    <location>
        <begin position="98"/>
        <end position="122"/>
    </location>
</feature>
<dbReference type="EMBL" id="QEAS01000003">
    <property type="protein sequence ID" value="PWG81656.1"/>
    <property type="molecule type" value="Genomic_DNA"/>
</dbReference>
<feature type="transmembrane region" description="Helical" evidence="2">
    <location>
        <begin position="47"/>
        <end position="66"/>
    </location>
</feature>
<keyword evidence="5" id="KW-1185">Reference proteome</keyword>
<comment type="caution">
    <text evidence="4">The sequence shown here is derived from an EMBL/GenBank/DDBJ whole genome shotgun (WGS) entry which is preliminary data.</text>
</comment>
<sequence>METIKLVHGLTEAMYESLGQALIIYLLARLIIFLLPWMDSVFRYRVLYFSLTMSFLLFAGRLYLLYSDSSHLAASGNAVPLQEPQARIFDFKSTVHRYAFEIGAVYVLGVILQLILFVTSFFKIQWYKNRRYLHHNELWQMKLEALMQTLGITRKVRLFFGERVSGPFTIGWLKPVVFFPVAALTSLSTEQIEAILVHELAHIKRNDYLWNLLQRVMEMFMFFNPVAWVLASEIKKEREYCCDDVVLKQNQVTVSYARALFLLERERAGYNLLMQASGGQKNSLLERIKRLTDMETSKSTGLPKAVVFTGLMVAVLFVGWVKPSEDTKKTLIKTQEIRVNTASDNPAGSPRISAVTSSSKKGNDCYLSHLADTSLPVAPVNPVAPVAPVTPVAPVAPVLPVEPVAPVAPDSIAESVSRYFKSPEWKQQVDAIKKQSEEIKKYINGPQWKQQMEDVKKQSLELQKYFSSPEWKQQVAKIKVDAEAMKKYYDSPQWKQQVESMKQHAEEISKQFDSPEWKKKVAELQDKSIKMQKKAEEQLKKAEEQRRETGENSDL</sequence>
<dbReference type="RefSeq" id="WP_109414602.1">
    <property type="nucleotide sequence ID" value="NZ_QEAS01000003.1"/>
</dbReference>
<dbReference type="CDD" id="cd07341">
    <property type="entry name" value="M56_BlaR1_MecR1_like"/>
    <property type="match status" value="1"/>
</dbReference>
<dbReference type="InterPro" id="IPR052173">
    <property type="entry name" value="Beta-lactam_resp_regulator"/>
</dbReference>
<reference evidence="4 5" key="1">
    <citation type="submission" date="2018-04" db="EMBL/GenBank/DDBJ databases">
        <title>Pedobacter chongqingensis sp. nov., isolated from a rottenly hemp rope.</title>
        <authorList>
            <person name="Cai Y."/>
        </authorList>
    </citation>
    <scope>NUCLEOTIDE SEQUENCE [LARGE SCALE GENOMIC DNA]</scope>
    <source>
        <strain evidence="4 5">FJ4-8</strain>
    </source>
</reference>
<accession>A0A2U2PJS4</accession>
<dbReference type="Gene3D" id="3.30.2010.10">
    <property type="entry name" value="Metalloproteases ('zincins'), catalytic domain"/>
    <property type="match status" value="1"/>
</dbReference>
<keyword evidence="2" id="KW-1133">Transmembrane helix</keyword>
<dbReference type="PANTHER" id="PTHR34978">
    <property type="entry name" value="POSSIBLE SENSOR-TRANSDUCER PROTEIN BLAR"/>
    <property type="match status" value="1"/>
</dbReference>
<evidence type="ECO:0000256" key="2">
    <source>
        <dbReference type="SAM" id="Phobius"/>
    </source>
</evidence>
<protein>
    <recommendedName>
        <fullName evidence="3">Peptidase M56 domain-containing protein</fullName>
    </recommendedName>
</protein>
<keyword evidence="2" id="KW-0812">Transmembrane</keyword>
<dbReference type="PANTHER" id="PTHR34978:SF3">
    <property type="entry name" value="SLR0241 PROTEIN"/>
    <property type="match status" value="1"/>
</dbReference>
<dbReference type="Proteomes" id="UP000245647">
    <property type="component" value="Unassembled WGS sequence"/>
</dbReference>
<gene>
    <name evidence="4" type="ORF">DDR33_04595</name>
</gene>
<organism evidence="4 5">
    <name type="scientific">Pararcticibacter amylolyticus</name>
    <dbReference type="NCBI Taxonomy" id="2173175"/>
    <lineage>
        <taxon>Bacteria</taxon>
        <taxon>Pseudomonadati</taxon>
        <taxon>Bacteroidota</taxon>
        <taxon>Sphingobacteriia</taxon>
        <taxon>Sphingobacteriales</taxon>
        <taxon>Sphingobacteriaceae</taxon>
        <taxon>Pararcticibacter</taxon>
    </lineage>
</organism>